<dbReference type="Gene3D" id="2.130.10.10">
    <property type="entry name" value="YVTN repeat-like/Quinoprotein amine dehydrogenase"/>
    <property type="match status" value="3"/>
</dbReference>
<dbReference type="InterPro" id="IPR019775">
    <property type="entry name" value="WD40_repeat_CS"/>
</dbReference>
<dbReference type="PROSITE" id="PS00678">
    <property type="entry name" value="WD_REPEATS_1"/>
    <property type="match status" value="2"/>
</dbReference>
<evidence type="ECO:0000256" key="5">
    <source>
        <dbReference type="SAM" id="MobiDB-lite"/>
    </source>
</evidence>
<gene>
    <name evidence="6" type="ORF">CIB84_008880</name>
</gene>
<evidence type="ECO:0008006" key="8">
    <source>
        <dbReference type="Google" id="ProtNLM"/>
    </source>
</evidence>
<dbReference type="InterPro" id="IPR015943">
    <property type="entry name" value="WD40/YVTN_repeat-like_dom_sf"/>
</dbReference>
<accession>A0A2P4STF3</accession>
<dbReference type="Proteomes" id="UP000237246">
    <property type="component" value="Unassembled WGS sequence"/>
</dbReference>
<keyword evidence="7" id="KW-1185">Reference proteome</keyword>
<dbReference type="PANTHER" id="PTHR44019:SF20">
    <property type="entry name" value="WD REPEAT-CONTAINING PROTEIN 55"/>
    <property type="match status" value="1"/>
</dbReference>
<evidence type="ECO:0000256" key="4">
    <source>
        <dbReference type="PROSITE-ProRule" id="PRU00221"/>
    </source>
</evidence>
<keyword evidence="2 4" id="KW-0853">WD repeat</keyword>
<comment type="caution">
    <text evidence="6">The sequence shown here is derived from an EMBL/GenBank/DDBJ whole genome shotgun (WGS) entry which is preliminary data.</text>
</comment>
<comment type="similarity">
    <text evidence="1">Belongs to the WD repeat WDR55 family.</text>
</comment>
<sequence>MRSRRPAAAWRSPRRCAAAWGCGAGGAGPRLTSSHLASPHRAPSRPQEPPAEPQLRDTPDDICLEAAANAIALHPARELLAAGDVDGDVYLYSYSCVQGENRQLWSSGHHLKSCRDVAFSRDGQSECGAGWGPGPGGGRADGAPSPGLLTVAKDKAVHVLAVEDGRLETRIAKAHGAALNCVLPVDQHLLATGDDNGELKVWDLRKGGAVLEARQHEEYISAMAVDGAGKILLTASGDGTMGVFNIKRRRFELLSEPQSGDLTSVTLLKRGKKVACGSSEGTIYLFNWNGFGATSDRFSLRAESVDCMVPVTESIVCTGSLDGVIRSALWMWDAMGRAPGRVQGEMSLGGGGQGKQSFRWAVNILPNRVLGCVGQHLGEPIEQLAVAPGGQLLASCAHDQKVKFWDVSSLGSMVVDEYRKKKKRGGPLKALSSKAAGSGEDFFADLREEQETTAEAATGSDSDDSD</sequence>
<evidence type="ECO:0000313" key="6">
    <source>
        <dbReference type="EMBL" id="POI27370.1"/>
    </source>
</evidence>
<proteinExistence type="inferred from homology"/>
<dbReference type="InterPro" id="IPR001680">
    <property type="entry name" value="WD40_rpt"/>
</dbReference>
<dbReference type="SMART" id="SM00320">
    <property type="entry name" value="WD40"/>
    <property type="match status" value="6"/>
</dbReference>
<feature type="region of interest" description="Disordered" evidence="5">
    <location>
        <begin position="30"/>
        <end position="58"/>
    </location>
</feature>
<evidence type="ECO:0000256" key="1">
    <source>
        <dbReference type="ARBA" id="ARBA00007625"/>
    </source>
</evidence>
<keyword evidence="3" id="KW-0677">Repeat</keyword>
<dbReference type="AlphaFoldDB" id="A0A2P4STF3"/>
<protein>
    <recommendedName>
        <fullName evidence="8">WD repeat-containing protein 55</fullName>
    </recommendedName>
</protein>
<dbReference type="PROSITE" id="PS50082">
    <property type="entry name" value="WD_REPEATS_2"/>
    <property type="match status" value="2"/>
</dbReference>
<dbReference type="OrthoDB" id="2288928at2759"/>
<dbReference type="Pfam" id="PF24796">
    <property type="entry name" value="WDR55"/>
    <property type="match status" value="1"/>
</dbReference>
<dbReference type="InterPro" id="IPR036322">
    <property type="entry name" value="WD40_repeat_dom_sf"/>
</dbReference>
<reference evidence="6 7" key="1">
    <citation type="submission" date="2018-01" db="EMBL/GenBank/DDBJ databases">
        <title>Comparison of the Chinese Bamboo Partridge and Red Junglefowl genome sequences highlights the importance of demography in genome evolution.</title>
        <authorList>
            <person name="Tiley G.P."/>
            <person name="Kimball R.T."/>
            <person name="Braun E.L."/>
            <person name="Burleigh J.G."/>
        </authorList>
    </citation>
    <scope>NUCLEOTIDE SEQUENCE [LARGE SCALE GENOMIC DNA]</scope>
    <source>
        <strain evidence="6">RTK389</strain>
        <tissue evidence="6">Blood</tissue>
    </source>
</reference>
<name>A0A2P4STF3_BAMTH</name>
<feature type="repeat" description="WD" evidence="4">
    <location>
        <begin position="381"/>
        <end position="415"/>
    </location>
</feature>
<dbReference type="PANTHER" id="PTHR44019">
    <property type="entry name" value="WD REPEAT-CONTAINING PROTEIN 55"/>
    <property type="match status" value="1"/>
</dbReference>
<evidence type="ECO:0000256" key="3">
    <source>
        <dbReference type="ARBA" id="ARBA00022737"/>
    </source>
</evidence>
<evidence type="ECO:0000256" key="2">
    <source>
        <dbReference type="ARBA" id="ARBA00022574"/>
    </source>
</evidence>
<dbReference type="EMBL" id="PPHD01024149">
    <property type="protein sequence ID" value="POI27370.1"/>
    <property type="molecule type" value="Genomic_DNA"/>
</dbReference>
<feature type="repeat" description="WD" evidence="4">
    <location>
        <begin position="186"/>
        <end position="212"/>
    </location>
</feature>
<dbReference type="InterPro" id="IPR050505">
    <property type="entry name" value="WDR55/POC1"/>
</dbReference>
<dbReference type="SUPFAM" id="SSF50978">
    <property type="entry name" value="WD40 repeat-like"/>
    <property type="match status" value="1"/>
</dbReference>
<evidence type="ECO:0000313" key="7">
    <source>
        <dbReference type="Proteomes" id="UP000237246"/>
    </source>
</evidence>
<organism evidence="6 7">
    <name type="scientific">Bambusicola thoracicus</name>
    <name type="common">Chinese bamboo-partridge</name>
    <name type="synonym">Perdix thoracica</name>
    <dbReference type="NCBI Taxonomy" id="9083"/>
    <lineage>
        <taxon>Eukaryota</taxon>
        <taxon>Metazoa</taxon>
        <taxon>Chordata</taxon>
        <taxon>Craniata</taxon>
        <taxon>Vertebrata</taxon>
        <taxon>Euteleostomi</taxon>
        <taxon>Archelosauria</taxon>
        <taxon>Archosauria</taxon>
        <taxon>Dinosauria</taxon>
        <taxon>Saurischia</taxon>
        <taxon>Theropoda</taxon>
        <taxon>Coelurosauria</taxon>
        <taxon>Aves</taxon>
        <taxon>Neognathae</taxon>
        <taxon>Galloanserae</taxon>
        <taxon>Galliformes</taxon>
        <taxon>Phasianidae</taxon>
        <taxon>Perdicinae</taxon>
        <taxon>Bambusicola</taxon>
    </lineage>
</organism>
<dbReference type="Pfam" id="PF00400">
    <property type="entry name" value="WD40"/>
    <property type="match status" value="1"/>
</dbReference>